<evidence type="ECO:0000313" key="4">
    <source>
        <dbReference type="Proteomes" id="UP000235145"/>
    </source>
</evidence>
<dbReference type="Proteomes" id="UP000235145">
    <property type="component" value="Unassembled WGS sequence"/>
</dbReference>
<dbReference type="AlphaFoldDB" id="A0A9R1XMY9"/>
<keyword evidence="1" id="KW-0175">Coiled coil</keyword>
<dbReference type="OrthoDB" id="1611869at2759"/>
<dbReference type="EMBL" id="NBSK02000003">
    <property type="protein sequence ID" value="KAJ0215644.1"/>
    <property type="molecule type" value="Genomic_DNA"/>
</dbReference>
<evidence type="ECO:0000256" key="2">
    <source>
        <dbReference type="SAM" id="MobiDB-lite"/>
    </source>
</evidence>
<accession>A0A9R1XMY9</accession>
<protein>
    <submittedName>
        <fullName evidence="3">Uncharacterized protein</fullName>
    </submittedName>
</protein>
<name>A0A9R1XMY9_LACSA</name>
<proteinExistence type="predicted"/>
<reference evidence="3 4" key="1">
    <citation type="journal article" date="2017" name="Nat. Commun.">
        <title>Genome assembly with in vitro proximity ligation data and whole-genome triplication in lettuce.</title>
        <authorList>
            <person name="Reyes-Chin-Wo S."/>
            <person name="Wang Z."/>
            <person name="Yang X."/>
            <person name="Kozik A."/>
            <person name="Arikit S."/>
            <person name="Song C."/>
            <person name="Xia L."/>
            <person name="Froenicke L."/>
            <person name="Lavelle D.O."/>
            <person name="Truco M.J."/>
            <person name="Xia R."/>
            <person name="Zhu S."/>
            <person name="Xu C."/>
            <person name="Xu H."/>
            <person name="Xu X."/>
            <person name="Cox K."/>
            <person name="Korf I."/>
            <person name="Meyers B.C."/>
            <person name="Michelmore R.W."/>
        </authorList>
    </citation>
    <scope>NUCLEOTIDE SEQUENCE [LARGE SCALE GENOMIC DNA]</scope>
    <source>
        <strain evidence="4">cv. Salinas</strain>
        <tissue evidence="3">Seedlings</tissue>
    </source>
</reference>
<dbReference type="PANTHER" id="PTHR31071">
    <property type="entry name" value="GB|AAF24581.1"/>
    <property type="match status" value="1"/>
</dbReference>
<organism evidence="3 4">
    <name type="scientific">Lactuca sativa</name>
    <name type="common">Garden lettuce</name>
    <dbReference type="NCBI Taxonomy" id="4236"/>
    <lineage>
        <taxon>Eukaryota</taxon>
        <taxon>Viridiplantae</taxon>
        <taxon>Streptophyta</taxon>
        <taxon>Embryophyta</taxon>
        <taxon>Tracheophyta</taxon>
        <taxon>Spermatophyta</taxon>
        <taxon>Magnoliopsida</taxon>
        <taxon>eudicotyledons</taxon>
        <taxon>Gunneridae</taxon>
        <taxon>Pentapetalae</taxon>
        <taxon>asterids</taxon>
        <taxon>campanulids</taxon>
        <taxon>Asterales</taxon>
        <taxon>Asteraceae</taxon>
        <taxon>Cichorioideae</taxon>
        <taxon>Cichorieae</taxon>
        <taxon>Lactucinae</taxon>
        <taxon>Lactuca</taxon>
    </lineage>
</organism>
<sequence length="578" mass="66273">MVINNNNVGTLYPSIIPAVHSHMHVPIIFMYLPPLLFGILSNASSSSIIVLSLFTQQSLFLQSFHLQMENSNPEIPCKIRKRRFPTTSSSSFVNSNMSQLLIEQTDSLQNEKCMNRLDRSTFQTDEQGIMTLQKSGADNRVHEMYEKSIVNLDRSRNKSRESPCRDSAPEVINPRHGGMPLICDARPNEGKPRPCVKINTETKNNEHSVPKSTHGLDEIKHSLTISKELLKLLTHIWTVDTNHNHHHHPTSLSLVSTLNHELNKARSHVNKLIKEQRSMDPLCESKDQDKVRLAVKTIAHELETERKLRRQTERMNKKLGRELANTKASLGKAIKKAEADKQAAEMLEQLCEKMAHSIEEDRVELEELKRESERVREEMEEEREMLRVADMLREERVQMKLIDAKYEYEDKHEQVNVLVHDLEQLLEADNGIDTLKSTPEVLTWYQSKVNKCEDENTTKRGRKGEGISGGNSLVEGTRDLSWYDNIKGEVNDEITSTRDEVVGRNSDCIEWEFGLDMRNGNGDLNECLEETVLGFSCSSTMKEYEDEMERYKLIKDLRDRIVSCSDLSRDTLGSGSYI</sequence>
<feature type="compositionally biased region" description="Basic and acidic residues" evidence="2">
    <location>
        <begin position="153"/>
        <end position="168"/>
    </location>
</feature>
<evidence type="ECO:0000256" key="1">
    <source>
        <dbReference type="SAM" id="Coils"/>
    </source>
</evidence>
<feature type="coiled-coil region" evidence="1">
    <location>
        <begin position="351"/>
        <end position="389"/>
    </location>
</feature>
<dbReference type="PANTHER" id="PTHR31071:SF16">
    <property type="entry name" value="MYB-LIKE PROTEIN Z ISOFORM X1"/>
    <property type="match status" value="1"/>
</dbReference>
<gene>
    <name evidence="3" type="ORF">LSAT_V11C300148530</name>
</gene>
<feature type="region of interest" description="Disordered" evidence="2">
    <location>
        <begin position="153"/>
        <end position="188"/>
    </location>
</feature>
<evidence type="ECO:0000313" key="3">
    <source>
        <dbReference type="EMBL" id="KAJ0215644.1"/>
    </source>
</evidence>
<keyword evidence="4" id="KW-1185">Reference proteome</keyword>
<dbReference type="InterPro" id="IPR043424">
    <property type="entry name" value="BLT-like"/>
</dbReference>
<comment type="caution">
    <text evidence="3">The sequence shown here is derived from an EMBL/GenBank/DDBJ whole genome shotgun (WGS) entry which is preliminary data.</text>
</comment>